<evidence type="ECO:0000313" key="1">
    <source>
        <dbReference type="EMBL" id="ADB57641.1"/>
    </source>
</evidence>
<dbReference type="OrthoDB" id="100104at2157"/>
<organism evidence="1 2">
    <name type="scientific">Archaeoglobus profundus (strain DSM 5631 / JCM 9629 / NBRC 100127 / Av18)</name>
    <dbReference type="NCBI Taxonomy" id="572546"/>
    <lineage>
        <taxon>Archaea</taxon>
        <taxon>Methanobacteriati</taxon>
        <taxon>Methanobacteriota</taxon>
        <taxon>Archaeoglobi</taxon>
        <taxon>Archaeoglobales</taxon>
        <taxon>Archaeoglobaceae</taxon>
        <taxon>Archaeoglobus</taxon>
    </lineage>
</organism>
<dbReference type="AlphaFoldDB" id="D2RH66"/>
<dbReference type="GeneID" id="8739235"/>
<reference evidence="1 2" key="1">
    <citation type="journal article" date="2010" name="Stand. Genomic Sci.">
        <title>Complete genome sequence of Archaeoglobus profundus type strain (AV18).</title>
        <authorList>
            <person name="von Jan M."/>
            <person name="Lapidus A."/>
            <person name="Del Rio T.G."/>
            <person name="Copeland A."/>
            <person name="Tice H."/>
            <person name="Cheng J.F."/>
            <person name="Lucas S."/>
            <person name="Chen F."/>
            <person name="Nolan M."/>
            <person name="Goodwin L."/>
            <person name="Han C."/>
            <person name="Pitluck S."/>
            <person name="Liolios K."/>
            <person name="Ivanova N."/>
            <person name="Mavromatis K."/>
            <person name="Ovchinnikova G."/>
            <person name="Chertkov O."/>
            <person name="Pati A."/>
            <person name="Chen A."/>
            <person name="Palaniappan K."/>
            <person name="Land M."/>
            <person name="Hauser L."/>
            <person name="Chang Y.J."/>
            <person name="Jeffries C.D."/>
            <person name="Saunders E."/>
            <person name="Brettin T."/>
            <person name="Detter J.C."/>
            <person name="Chain P."/>
            <person name="Eichinger K."/>
            <person name="Huber H."/>
            <person name="Spring S."/>
            <person name="Rohde M."/>
            <person name="Goker M."/>
            <person name="Wirth R."/>
            <person name="Woyke T."/>
            <person name="Bristow J."/>
            <person name="Eisen J.A."/>
            <person name="Markowitz V."/>
            <person name="Hugenholtz P."/>
            <person name="Kyrpides N.C."/>
            <person name="Klenk H.P."/>
        </authorList>
    </citation>
    <scope>NUCLEOTIDE SEQUENCE [LARGE SCALE GENOMIC DNA]</scope>
    <source>
        <strain evidence="2">DSM 5631 / JCM 9629 / NBRC 100127 / Av18</strain>
    </source>
</reference>
<dbReference type="PaxDb" id="572546-Arcpr_0576"/>
<protein>
    <recommendedName>
        <fullName evidence="3">KaiC-like domain-containing protein</fullName>
    </recommendedName>
</protein>
<dbReference type="EMBL" id="CP001857">
    <property type="protein sequence ID" value="ADB57641.1"/>
    <property type="molecule type" value="Genomic_DNA"/>
</dbReference>
<keyword evidence="2" id="KW-1185">Reference proteome</keyword>
<dbReference type="HOGENOM" id="CLU_118411_0_0_2"/>
<sequence>MNFGIKKLDELIGDIEKGTVILIEGVGDVPILIAKEFLKNALNEGFNAFAIVSERVKRVLSDLNGLNVLTPDDAFSFQELFTISLVVRDLKEKVGLIDVFQQLLIMPESEKVYHLLREICQHIRKKKGIVVITLDKRLADDRTIAMFENEADYVIEIDEISEGLKIRRGIRVKKSLKNPPSPYYSLLIEGGIRVGDKIG</sequence>
<dbReference type="Gene3D" id="3.40.50.300">
    <property type="entry name" value="P-loop containing nucleotide triphosphate hydrolases"/>
    <property type="match status" value="2"/>
</dbReference>
<dbReference type="Proteomes" id="UP000001901">
    <property type="component" value="Chromosome"/>
</dbReference>
<accession>D2RH66</accession>
<dbReference type="KEGG" id="apo:Arcpr_0576"/>
<gene>
    <name evidence="1" type="ordered locus">Arcpr_0576</name>
</gene>
<evidence type="ECO:0008006" key="3">
    <source>
        <dbReference type="Google" id="ProtNLM"/>
    </source>
</evidence>
<dbReference type="STRING" id="572546.Arcpr_0576"/>
<proteinExistence type="predicted"/>
<evidence type="ECO:0000313" key="2">
    <source>
        <dbReference type="Proteomes" id="UP000001901"/>
    </source>
</evidence>
<dbReference type="RefSeq" id="WP_012939977.1">
    <property type="nucleotide sequence ID" value="NC_013741.1"/>
</dbReference>
<dbReference type="SUPFAM" id="SSF52540">
    <property type="entry name" value="P-loop containing nucleoside triphosphate hydrolases"/>
    <property type="match status" value="1"/>
</dbReference>
<dbReference type="InterPro" id="IPR027417">
    <property type="entry name" value="P-loop_NTPase"/>
</dbReference>
<dbReference type="eggNOG" id="arCOG01171">
    <property type="taxonomic scope" value="Archaea"/>
</dbReference>
<name>D2RH66_ARCPA</name>